<comment type="similarity">
    <text evidence="2">Belongs to the UbiD family.</text>
</comment>
<dbReference type="Pfam" id="PF20695">
    <property type="entry name" value="UbiD_N"/>
    <property type="match status" value="1"/>
</dbReference>
<proteinExistence type="inferred from homology"/>
<dbReference type="SUPFAM" id="SSF143968">
    <property type="entry name" value="UbiD C-terminal domain-like"/>
    <property type="match status" value="1"/>
</dbReference>
<comment type="caution">
    <text evidence="11">The sequence shown here is derived from an EMBL/GenBank/DDBJ whole genome shotgun (WGS) entry which is preliminary data.</text>
</comment>
<dbReference type="NCBIfam" id="TIGR00148">
    <property type="entry name" value="UbiD family decarboxylase"/>
    <property type="match status" value="1"/>
</dbReference>
<dbReference type="GO" id="GO:0005737">
    <property type="term" value="C:cytoplasm"/>
    <property type="evidence" value="ECO:0007669"/>
    <property type="project" value="TreeGrafter"/>
</dbReference>
<comment type="function">
    <text evidence="4">Catalyzes the conversion of trans-anhydromevalonate 5-phosphate (tAHMP) into isopentenyl phosphate. Involved in the archaeal mevalonate (MVA) pathway, which provides fundamental precursors for isoprenoid biosynthesis, such as isopentenyl diphosphate (IPP) and dimethylallyl diphosphate (DMAPP).</text>
</comment>
<evidence type="ECO:0000256" key="5">
    <source>
        <dbReference type="ARBA" id="ARBA00049727"/>
    </source>
</evidence>
<comment type="pathway">
    <text evidence="1">Isoprenoid biosynthesis; isopentenyl diphosphate biosynthesis via mevalonate pathway.</text>
</comment>
<name>A0A429GI52_9CREN</name>
<dbReference type="InterPro" id="IPR002830">
    <property type="entry name" value="UbiD"/>
</dbReference>
<dbReference type="InterPro" id="IPR048304">
    <property type="entry name" value="UbiD_Rift_dom"/>
</dbReference>
<dbReference type="RefSeq" id="WP_125671800.1">
    <property type="nucleotide sequence ID" value="NZ_RCOS01000113.1"/>
</dbReference>
<dbReference type="Pfam" id="PF20696">
    <property type="entry name" value="UbiD_C"/>
    <property type="match status" value="1"/>
</dbReference>
<comment type="cofactor">
    <cofactor evidence="7">
        <name>prenylated FMN</name>
        <dbReference type="ChEBI" id="CHEBI:87746"/>
    </cofactor>
</comment>
<feature type="domain" description="3-octaprenyl-4-hydroxybenzoate carboxy-lyase-like C-terminal" evidence="10">
    <location>
        <begin position="301"/>
        <end position="433"/>
    </location>
</feature>
<evidence type="ECO:0000256" key="2">
    <source>
        <dbReference type="ARBA" id="ARBA00010021"/>
    </source>
</evidence>
<dbReference type="EC" id="4.1.1.126" evidence="5"/>
<evidence type="ECO:0000313" key="12">
    <source>
        <dbReference type="EMBL" id="RZN62356.1"/>
    </source>
</evidence>
<evidence type="ECO:0000259" key="9">
    <source>
        <dbReference type="Pfam" id="PF20695"/>
    </source>
</evidence>
<dbReference type="GO" id="GO:0016831">
    <property type="term" value="F:carboxy-lyase activity"/>
    <property type="evidence" value="ECO:0007669"/>
    <property type="project" value="InterPro"/>
</dbReference>
<dbReference type="PANTHER" id="PTHR30108">
    <property type="entry name" value="3-OCTAPRENYL-4-HYDROXYBENZOATE CARBOXY-LYASE-RELATED"/>
    <property type="match status" value="1"/>
</dbReference>
<evidence type="ECO:0000256" key="1">
    <source>
        <dbReference type="ARBA" id="ARBA00005092"/>
    </source>
</evidence>
<feature type="domain" description="3-octaprenyl-4-hydroxybenzoate carboxy-lyase-like Rift-related" evidence="8">
    <location>
        <begin position="99"/>
        <end position="295"/>
    </location>
</feature>
<dbReference type="Gene3D" id="3.40.1670.10">
    <property type="entry name" value="UbiD C-terminal domain-like"/>
    <property type="match status" value="1"/>
</dbReference>
<feature type="domain" description="3-octaprenyl-4-hydroxybenzoate carboxy-lyase-like N-terminal" evidence="9">
    <location>
        <begin position="13"/>
        <end position="84"/>
    </location>
</feature>
<evidence type="ECO:0000256" key="7">
    <source>
        <dbReference type="ARBA" id="ARBA00049936"/>
    </source>
</evidence>
<keyword evidence="13" id="KW-1185">Reference proteome</keyword>
<dbReference type="Proteomes" id="UP000277582">
    <property type="component" value="Unassembled WGS sequence"/>
</dbReference>
<comment type="catalytic activity">
    <reaction evidence="3">
        <text>(2E)-3-methyl-5-phosphooxypent-2-enoate + H(+) = isopentenyl phosphate + CO2</text>
        <dbReference type="Rhea" id="RHEA:78971"/>
        <dbReference type="ChEBI" id="CHEBI:15378"/>
        <dbReference type="ChEBI" id="CHEBI:16526"/>
        <dbReference type="ChEBI" id="CHEBI:65078"/>
        <dbReference type="ChEBI" id="CHEBI:229665"/>
        <dbReference type="EC" id="4.1.1.126"/>
    </reaction>
    <physiologicalReaction direction="left-to-right" evidence="3">
        <dbReference type="Rhea" id="RHEA:78972"/>
    </physiologicalReaction>
</comment>
<dbReference type="InterPro" id="IPR049381">
    <property type="entry name" value="UbiD-like_C"/>
</dbReference>
<evidence type="ECO:0000313" key="13">
    <source>
        <dbReference type="Proteomes" id="UP000277582"/>
    </source>
</evidence>
<reference evidence="11 13" key="1">
    <citation type="submission" date="2018-10" db="EMBL/GenBank/DDBJ databases">
        <title>Co-occurring genomic capacity for anaerobic methane metabolism and dissimilatory sulfite reduction discovered in the Korarchaeota.</title>
        <authorList>
            <person name="Mckay L.J."/>
            <person name="Dlakic M."/>
            <person name="Fields M.W."/>
            <person name="Delmont T.O."/>
            <person name="Eren A.M."/>
            <person name="Jay Z.J."/>
            <person name="Klingelsmith K.B."/>
            <person name="Rusch D.B."/>
            <person name="Inskeep W.P."/>
        </authorList>
    </citation>
    <scope>NUCLEOTIDE SEQUENCE [LARGE SCALE GENOMIC DNA]</scope>
    <source>
        <strain evidence="11 13">MDKW</strain>
    </source>
</reference>
<sequence length="449" mass="50268">MFDIRRIVETANRNGFINVIKEPVNVIHGISYHLRLLDGKGPVLFEKPVMPDGKESKFRVLGGIANNRTFIKLLLGLSTERDISKRILEAISSGIKPIEVEKTEAPVMRNSVEGDRVDIGNLLPILKHYSGEPSRYITAGIIIAYDNENKIFSASYHRMMLISKNILTLRIVEGRKLYKLVKRAEKNGKDLKVVVSIGSELGLIIAAATPAEDKDRVEIAGSIQGDPISIVREEDLAIPAFSEIVLVGRIIPWDLREEGPFYEIIGKDIIRKQPILTIDRVLYRDEAIYQAILPASKEHEMLMGLPVEAVIFDSVSRYCDVTGVSMTPGGFGWLEAAISIRKNFEGQPVMAAIAAINAHRSLKRIIIVDDDIDVYNYEEVMRAINQRAHVPDDYIFIKGARGSTLDHSNIRYMEINGRQVPVALPQSKLIIDATIKGPKELYERPIIPK</sequence>
<organism evidence="11 13">
    <name type="scientific">Candidatus Methanodesulfokora washburnensis</name>
    <dbReference type="NCBI Taxonomy" id="2478471"/>
    <lineage>
        <taxon>Archaea</taxon>
        <taxon>Thermoproteota</taxon>
        <taxon>Candidatus Korarchaeia</taxon>
        <taxon>Candidatus Korarchaeia incertae sedis</taxon>
        <taxon>Candidatus Methanodesulfokora</taxon>
    </lineage>
</organism>
<evidence type="ECO:0000259" key="10">
    <source>
        <dbReference type="Pfam" id="PF20696"/>
    </source>
</evidence>
<dbReference type="InterPro" id="IPR049383">
    <property type="entry name" value="UbiD-like_N"/>
</dbReference>
<evidence type="ECO:0000256" key="3">
    <source>
        <dbReference type="ARBA" id="ARBA00049054"/>
    </source>
</evidence>
<evidence type="ECO:0000256" key="4">
    <source>
        <dbReference type="ARBA" id="ARBA00049583"/>
    </source>
</evidence>
<dbReference type="OrthoDB" id="8480at2157"/>
<evidence type="ECO:0000313" key="11">
    <source>
        <dbReference type="EMBL" id="RSN73561.1"/>
    </source>
</evidence>
<dbReference type="Proteomes" id="UP000316217">
    <property type="component" value="Unassembled WGS sequence"/>
</dbReference>
<dbReference type="SUPFAM" id="SSF50475">
    <property type="entry name" value="FMN-binding split barrel"/>
    <property type="match status" value="1"/>
</dbReference>
<evidence type="ECO:0000313" key="14">
    <source>
        <dbReference type="Proteomes" id="UP000316217"/>
    </source>
</evidence>
<dbReference type="EMBL" id="RCOS01000113">
    <property type="protein sequence ID" value="RSN73561.1"/>
    <property type="molecule type" value="Genomic_DNA"/>
</dbReference>
<reference evidence="12 14" key="2">
    <citation type="journal article" date="2019" name="Nat. Microbiol.">
        <title>Wide diversity of methane and short-chain alkane metabolisms in uncultured archaea.</title>
        <authorList>
            <person name="Borrel G."/>
            <person name="Adam P.S."/>
            <person name="McKay L.J."/>
            <person name="Chen L.X."/>
            <person name="Sierra-Garcia I.N."/>
            <person name="Sieber C.M."/>
            <person name="Letourneur Q."/>
            <person name="Ghozlane A."/>
            <person name="Andersen G.L."/>
            <person name="Li W.J."/>
            <person name="Hallam S.J."/>
            <person name="Muyzer G."/>
            <person name="de Oliveira V.M."/>
            <person name="Inskeep W.P."/>
            <person name="Banfield J.F."/>
            <person name="Gribaldo S."/>
        </authorList>
    </citation>
    <scope>NUCLEOTIDE SEQUENCE [LARGE SCALE GENOMIC DNA]</scope>
    <source>
        <strain evidence="12">NM4</strain>
    </source>
</reference>
<evidence type="ECO:0000256" key="6">
    <source>
        <dbReference type="ARBA" id="ARBA00049754"/>
    </source>
</evidence>
<protein>
    <recommendedName>
        <fullName evidence="6">Anhydromevalonate phosphate decarboxylase</fullName>
        <ecNumber evidence="5">4.1.1.126</ecNumber>
    </recommendedName>
</protein>
<dbReference type="AlphaFoldDB" id="A0A429GI52"/>
<evidence type="ECO:0000259" key="8">
    <source>
        <dbReference type="Pfam" id="PF01977"/>
    </source>
</evidence>
<dbReference type="Pfam" id="PF01977">
    <property type="entry name" value="UbiD"/>
    <property type="match status" value="1"/>
</dbReference>
<dbReference type="EMBL" id="RXII01000048">
    <property type="protein sequence ID" value="RZN62356.1"/>
    <property type="molecule type" value="Genomic_DNA"/>
</dbReference>
<gene>
    <name evidence="11" type="ORF">D6D85_09775</name>
    <name evidence="12" type="ORF">EF810_03060</name>
</gene>
<dbReference type="PANTHER" id="PTHR30108:SF21">
    <property type="entry name" value="4-HYDROXYBENZOATE DECARBOXYLASE"/>
    <property type="match status" value="1"/>
</dbReference>
<accession>A0A429GI52</accession>